<proteinExistence type="predicted"/>
<dbReference type="InterPro" id="IPR017907">
    <property type="entry name" value="Znf_RING_CS"/>
</dbReference>
<dbReference type="PANTHER" id="PTHR23327">
    <property type="entry name" value="RING FINGER PROTEIN 127"/>
    <property type="match status" value="1"/>
</dbReference>
<dbReference type="PROSITE" id="PS50089">
    <property type="entry name" value="ZF_RING_2"/>
    <property type="match status" value="1"/>
</dbReference>
<dbReference type="EMBL" id="VYZN01000041">
    <property type="protein sequence ID" value="KAE9531669.1"/>
    <property type="molecule type" value="Genomic_DNA"/>
</dbReference>
<evidence type="ECO:0008006" key="10">
    <source>
        <dbReference type="Google" id="ProtNLM"/>
    </source>
</evidence>
<dbReference type="SMART" id="SM00184">
    <property type="entry name" value="RING"/>
    <property type="match status" value="1"/>
</dbReference>
<dbReference type="InterPro" id="IPR000571">
    <property type="entry name" value="Znf_CCCH"/>
</dbReference>
<comment type="caution">
    <text evidence="8">The sequence shown here is derived from an EMBL/GenBank/DDBJ whole genome shotgun (WGS) entry which is preliminary data.</text>
</comment>
<dbReference type="Gene3D" id="3.30.40.10">
    <property type="entry name" value="Zinc/RING finger domain, C3HC4 (zinc finger)"/>
    <property type="match status" value="1"/>
</dbReference>
<evidence type="ECO:0000259" key="6">
    <source>
        <dbReference type="PROSITE" id="PS50089"/>
    </source>
</evidence>
<evidence type="ECO:0000313" key="9">
    <source>
        <dbReference type="Proteomes" id="UP000475862"/>
    </source>
</evidence>
<dbReference type="Proteomes" id="UP000475862">
    <property type="component" value="Unassembled WGS sequence"/>
</dbReference>
<feature type="compositionally biased region" description="Basic residues" evidence="5">
    <location>
        <begin position="251"/>
        <end position="261"/>
    </location>
</feature>
<dbReference type="SUPFAM" id="SSF57850">
    <property type="entry name" value="RING/U-box"/>
    <property type="match status" value="1"/>
</dbReference>
<dbReference type="GO" id="GO:0008270">
    <property type="term" value="F:zinc ion binding"/>
    <property type="evidence" value="ECO:0007669"/>
    <property type="project" value="UniProtKB-KW"/>
</dbReference>
<evidence type="ECO:0000256" key="2">
    <source>
        <dbReference type="ARBA" id="ARBA00022771"/>
    </source>
</evidence>
<keyword evidence="1 4" id="KW-0479">Metal-binding</keyword>
<feature type="region of interest" description="Disordered" evidence="5">
    <location>
        <begin position="240"/>
        <end position="263"/>
    </location>
</feature>
<feature type="compositionally biased region" description="Basic and acidic residues" evidence="5">
    <location>
        <begin position="86"/>
        <end position="100"/>
    </location>
</feature>
<protein>
    <recommendedName>
        <fullName evidence="10">RING-type E3 ubiquitin transferase</fullName>
    </recommendedName>
</protein>
<keyword evidence="3 4" id="KW-0862">Zinc</keyword>
<keyword evidence="2 4" id="KW-0863">Zinc-finger</keyword>
<evidence type="ECO:0000256" key="5">
    <source>
        <dbReference type="SAM" id="MobiDB-lite"/>
    </source>
</evidence>
<accession>A0A6G0TET0</accession>
<evidence type="ECO:0000256" key="1">
    <source>
        <dbReference type="ARBA" id="ARBA00022723"/>
    </source>
</evidence>
<name>A0A6G0TET0_APHGL</name>
<evidence type="ECO:0000256" key="3">
    <source>
        <dbReference type="ARBA" id="ARBA00022833"/>
    </source>
</evidence>
<reference evidence="8 9" key="1">
    <citation type="submission" date="2019-08" db="EMBL/GenBank/DDBJ databases">
        <title>The genome of the soybean aphid Biotype 1, its phylome, world population structure and adaptation to the North American continent.</title>
        <authorList>
            <person name="Giordano R."/>
            <person name="Donthu R.K."/>
            <person name="Hernandez A.G."/>
            <person name="Wright C.L."/>
            <person name="Zimin A.V."/>
        </authorList>
    </citation>
    <scope>NUCLEOTIDE SEQUENCE [LARGE SCALE GENOMIC DNA]</scope>
    <source>
        <tissue evidence="8">Whole aphids</tissue>
    </source>
</reference>
<keyword evidence="9" id="KW-1185">Reference proteome</keyword>
<dbReference type="OrthoDB" id="5330228at2759"/>
<dbReference type="InterPro" id="IPR001841">
    <property type="entry name" value="Znf_RING"/>
</dbReference>
<dbReference type="PROSITE" id="PS00518">
    <property type="entry name" value="ZF_RING_1"/>
    <property type="match status" value="1"/>
</dbReference>
<feature type="compositionally biased region" description="Basic and acidic residues" evidence="5">
    <location>
        <begin position="240"/>
        <end position="250"/>
    </location>
</feature>
<feature type="compositionally biased region" description="Polar residues" evidence="5">
    <location>
        <begin position="101"/>
        <end position="114"/>
    </location>
</feature>
<dbReference type="InterPro" id="IPR013083">
    <property type="entry name" value="Znf_RING/FYVE/PHD"/>
</dbReference>
<sequence>MSSSLCLYFMRGSCRFGNRCWNSHDLGSIRSDSPILMMAESSDDDINFPMLARTVTTETTPMTASPSSSTSRPRQNNPILPNSAKKTQETDKKVSQDRWTLKNNNTGETRNGSPDSMLLETVKRLNDAENLATSLRQQLRIKNEGENFSWVEHQLEQCIESDLQCNICYEMFIKPTVLNCSHTFCLECIESWTRRVNHCPTCRVYVKNKSYCLTLDTYLDKISDCLPEEIKTRRETLKAERNNNRVEVSRNRRNNARRRNRNQNQSMRRTLGVLWGERDREGAEWNIALEEALFDPIRLGDAIGRNRDDREDWDDELSDSTLDSATGRQPKFIRSRAFTPLNLPERWPPSTRAADTVAALPPPAYLDVRTSSIFSFRIIDLEIEYQLIVCFLSIVSLANFTAL</sequence>
<evidence type="ECO:0000259" key="7">
    <source>
        <dbReference type="PROSITE" id="PS50103"/>
    </source>
</evidence>
<evidence type="ECO:0000313" key="8">
    <source>
        <dbReference type="EMBL" id="KAE9531669.1"/>
    </source>
</evidence>
<feature type="domain" description="RING-type" evidence="6">
    <location>
        <begin position="165"/>
        <end position="203"/>
    </location>
</feature>
<feature type="domain" description="C3H1-type" evidence="7">
    <location>
        <begin position="1"/>
        <end position="27"/>
    </location>
</feature>
<evidence type="ECO:0000256" key="4">
    <source>
        <dbReference type="PROSITE-ProRule" id="PRU00723"/>
    </source>
</evidence>
<feature type="zinc finger region" description="C3H1-type" evidence="4">
    <location>
        <begin position="1"/>
        <end position="27"/>
    </location>
</feature>
<organism evidence="8 9">
    <name type="scientific">Aphis glycines</name>
    <name type="common">Soybean aphid</name>
    <dbReference type="NCBI Taxonomy" id="307491"/>
    <lineage>
        <taxon>Eukaryota</taxon>
        <taxon>Metazoa</taxon>
        <taxon>Ecdysozoa</taxon>
        <taxon>Arthropoda</taxon>
        <taxon>Hexapoda</taxon>
        <taxon>Insecta</taxon>
        <taxon>Pterygota</taxon>
        <taxon>Neoptera</taxon>
        <taxon>Paraneoptera</taxon>
        <taxon>Hemiptera</taxon>
        <taxon>Sternorrhyncha</taxon>
        <taxon>Aphidomorpha</taxon>
        <taxon>Aphidoidea</taxon>
        <taxon>Aphididae</taxon>
        <taxon>Aphidini</taxon>
        <taxon>Aphis</taxon>
        <taxon>Aphis</taxon>
    </lineage>
</organism>
<dbReference type="AlphaFoldDB" id="A0A6G0TET0"/>
<dbReference type="Pfam" id="PF13923">
    <property type="entry name" value="zf-C3HC4_2"/>
    <property type="match status" value="1"/>
</dbReference>
<gene>
    <name evidence="8" type="ORF">AGLY_010875</name>
</gene>
<dbReference type="SMART" id="SM00356">
    <property type="entry name" value="ZnF_C3H1"/>
    <property type="match status" value="1"/>
</dbReference>
<feature type="compositionally biased region" description="Low complexity" evidence="5">
    <location>
        <begin position="56"/>
        <end position="74"/>
    </location>
</feature>
<dbReference type="PROSITE" id="PS50103">
    <property type="entry name" value="ZF_C3H1"/>
    <property type="match status" value="1"/>
</dbReference>
<feature type="region of interest" description="Disordered" evidence="5">
    <location>
        <begin position="56"/>
        <end position="115"/>
    </location>
</feature>